<evidence type="ECO:0000313" key="3">
    <source>
        <dbReference type="Proteomes" id="UP001223586"/>
    </source>
</evidence>
<reference evidence="2 3" key="1">
    <citation type="submission" date="2023-07" db="EMBL/GenBank/DDBJ databases">
        <title>Genomic Encyclopedia of Type Strains, Phase IV (KMG-IV): sequencing the most valuable type-strain genomes for metagenomic binning, comparative biology and taxonomic classification.</title>
        <authorList>
            <person name="Goeker M."/>
        </authorList>
    </citation>
    <scope>NUCLEOTIDE SEQUENCE [LARGE SCALE GENOMIC DNA]</scope>
    <source>
        <strain evidence="2 3">DSM 23837</strain>
    </source>
</reference>
<accession>A0ABT9WNJ6</accession>
<evidence type="ECO:0000256" key="1">
    <source>
        <dbReference type="SAM" id="Phobius"/>
    </source>
</evidence>
<keyword evidence="1" id="KW-1133">Transmembrane helix</keyword>
<comment type="caution">
    <text evidence="2">The sequence shown here is derived from an EMBL/GenBank/DDBJ whole genome shotgun (WGS) entry which is preliminary data.</text>
</comment>
<sequence length="63" mass="7370">MSSIISLFFLLGGLFLIVTLHFLLSFYHGGIYPPKRILKKRVHVFATITMSFFLFGLLLWFLF</sequence>
<feature type="transmembrane region" description="Helical" evidence="1">
    <location>
        <begin position="42"/>
        <end position="62"/>
    </location>
</feature>
<dbReference type="InterPro" id="IPR058724">
    <property type="entry name" value="YhzF"/>
</dbReference>
<dbReference type="Pfam" id="PF26302">
    <property type="entry name" value="YhzF"/>
    <property type="match status" value="1"/>
</dbReference>
<gene>
    <name evidence="2" type="ORF">J2S08_000618</name>
</gene>
<dbReference type="EMBL" id="JAUSTT010000002">
    <property type="protein sequence ID" value="MDQ0174785.1"/>
    <property type="molecule type" value="Genomic_DNA"/>
</dbReference>
<dbReference type="RefSeq" id="WP_307226531.1">
    <property type="nucleotide sequence ID" value="NZ_JAUSTT010000002.1"/>
</dbReference>
<dbReference type="Proteomes" id="UP001223586">
    <property type="component" value="Unassembled WGS sequence"/>
</dbReference>
<feature type="transmembrane region" description="Helical" evidence="1">
    <location>
        <begin position="6"/>
        <end position="30"/>
    </location>
</feature>
<protein>
    <submittedName>
        <fullName evidence="2">Uncharacterized protein</fullName>
    </submittedName>
</protein>
<keyword evidence="1" id="KW-0472">Membrane</keyword>
<organism evidence="2 3">
    <name type="scientific">Bacillus chungangensis</name>
    <dbReference type="NCBI Taxonomy" id="587633"/>
    <lineage>
        <taxon>Bacteria</taxon>
        <taxon>Bacillati</taxon>
        <taxon>Bacillota</taxon>
        <taxon>Bacilli</taxon>
        <taxon>Bacillales</taxon>
        <taxon>Bacillaceae</taxon>
        <taxon>Bacillus</taxon>
    </lineage>
</organism>
<proteinExistence type="predicted"/>
<evidence type="ECO:0000313" key="2">
    <source>
        <dbReference type="EMBL" id="MDQ0174785.1"/>
    </source>
</evidence>
<name>A0ABT9WNJ6_9BACI</name>
<keyword evidence="1" id="KW-0812">Transmembrane</keyword>
<keyword evidence="3" id="KW-1185">Reference proteome</keyword>